<dbReference type="Pfam" id="PF02080">
    <property type="entry name" value="TrkA_C"/>
    <property type="match status" value="2"/>
</dbReference>
<feature type="transmembrane region" description="Helical" evidence="7">
    <location>
        <begin position="617"/>
        <end position="637"/>
    </location>
</feature>
<dbReference type="InterPro" id="IPR036721">
    <property type="entry name" value="RCK_C_sf"/>
</dbReference>
<evidence type="ECO:0000313" key="9">
    <source>
        <dbReference type="EMBL" id="SUU90918.1"/>
    </source>
</evidence>
<dbReference type="GO" id="GO:0006813">
    <property type="term" value="P:potassium ion transport"/>
    <property type="evidence" value="ECO:0007669"/>
    <property type="project" value="InterPro"/>
</dbReference>
<evidence type="ECO:0000256" key="2">
    <source>
        <dbReference type="ARBA" id="ARBA00022448"/>
    </source>
</evidence>
<reference evidence="9 10" key="1">
    <citation type="submission" date="2018-06" db="EMBL/GenBank/DDBJ databases">
        <authorList>
            <consortium name="Pathogen Informatics"/>
            <person name="Doyle S."/>
        </authorList>
    </citation>
    <scope>NUCLEOTIDE SEQUENCE [LARGE SCALE GENOMIC DNA]</scope>
    <source>
        <strain evidence="9 10">NCTC10684</strain>
    </source>
</reference>
<dbReference type="Gene3D" id="3.30.70.1450">
    <property type="entry name" value="Regulator of K+ conductance, C-terminal domain"/>
    <property type="match status" value="2"/>
</dbReference>
<dbReference type="PANTHER" id="PTHR43652:SF2">
    <property type="entry name" value="BASIC AMINO ACID ANTIPORTER YFCC-RELATED"/>
    <property type="match status" value="1"/>
</dbReference>
<feature type="transmembrane region" description="Helical" evidence="7">
    <location>
        <begin position="186"/>
        <end position="212"/>
    </location>
</feature>
<feature type="transmembrane region" description="Helical" evidence="7">
    <location>
        <begin position="551"/>
        <end position="572"/>
    </location>
</feature>
<dbReference type="EMBL" id="UFSM01000001">
    <property type="protein sequence ID" value="SUU90918.1"/>
    <property type="molecule type" value="Genomic_DNA"/>
</dbReference>
<evidence type="ECO:0000256" key="1">
    <source>
        <dbReference type="ARBA" id="ARBA00004141"/>
    </source>
</evidence>
<feature type="domain" description="RCK C-terminal" evidence="8">
    <location>
        <begin position="259"/>
        <end position="343"/>
    </location>
</feature>
<evidence type="ECO:0000259" key="8">
    <source>
        <dbReference type="PROSITE" id="PS51202"/>
    </source>
</evidence>
<keyword evidence="5 7" id="KW-1133">Transmembrane helix</keyword>
<dbReference type="InterPro" id="IPR006037">
    <property type="entry name" value="RCK_C"/>
</dbReference>
<accession>A0A380WPX7</accession>
<evidence type="ECO:0000256" key="7">
    <source>
        <dbReference type="SAM" id="Phobius"/>
    </source>
</evidence>
<keyword evidence="3 7" id="KW-0812">Transmembrane</keyword>
<keyword evidence="4" id="KW-0677">Repeat</keyword>
<dbReference type="GO" id="GO:0005886">
    <property type="term" value="C:plasma membrane"/>
    <property type="evidence" value="ECO:0007669"/>
    <property type="project" value="TreeGrafter"/>
</dbReference>
<evidence type="ECO:0000313" key="10">
    <source>
        <dbReference type="Proteomes" id="UP000254701"/>
    </source>
</evidence>
<dbReference type="InterPro" id="IPR051679">
    <property type="entry name" value="DASS-Related_Transporters"/>
</dbReference>
<keyword evidence="6 7" id="KW-0472">Membrane</keyword>
<feature type="transmembrane region" description="Helical" evidence="7">
    <location>
        <begin position="80"/>
        <end position="96"/>
    </location>
</feature>
<gene>
    <name evidence="9" type="ORF">NCTC10684_04178</name>
</gene>
<feature type="transmembrane region" description="Helical" evidence="7">
    <location>
        <begin position="232"/>
        <end position="251"/>
    </location>
</feature>
<evidence type="ECO:0000256" key="4">
    <source>
        <dbReference type="ARBA" id="ARBA00022737"/>
    </source>
</evidence>
<feature type="domain" description="RCK C-terminal" evidence="8">
    <location>
        <begin position="347"/>
        <end position="432"/>
    </location>
</feature>
<proteinExistence type="predicted"/>
<comment type="subcellular location">
    <subcellularLocation>
        <location evidence="1">Membrane</location>
        <topology evidence="1">Multi-pass membrane protein</topology>
    </subcellularLocation>
</comment>
<feature type="transmembrane region" description="Helical" evidence="7">
    <location>
        <begin position="108"/>
        <end position="127"/>
    </location>
</feature>
<dbReference type="SUPFAM" id="SSF116726">
    <property type="entry name" value="TrkA C-terminal domain-like"/>
    <property type="match status" value="2"/>
</dbReference>
<dbReference type="CDD" id="cd01115">
    <property type="entry name" value="SLC13_permease"/>
    <property type="match status" value="1"/>
</dbReference>
<evidence type="ECO:0000256" key="5">
    <source>
        <dbReference type="ARBA" id="ARBA00022989"/>
    </source>
</evidence>
<protein>
    <submittedName>
        <fullName evidence="9">Uncharacterized conserved protein</fullName>
    </submittedName>
</protein>
<dbReference type="InterPro" id="IPR004680">
    <property type="entry name" value="Cit_transptr-like_dom"/>
</dbReference>
<dbReference type="GO" id="GO:0008324">
    <property type="term" value="F:monoatomic cation transmembrane transporter activity"/>
    <property type="evidence" value="ECO:0007669"/>
    <property type="project" value="InterPro"/>
</dbReference>
<evidence type="ECO:0000256" key="3">
    <source>
        <dbReference type="ARBA" id="ARBA00022692"/>
    </source>
</evidence>
<dbReference type="PANTHER" id="PTHR43652">
    <property type="entry name" value="BASIC AMINO ACID ANTIPORTER YFCC-RELATED"/>
    <property type="match status" value="1"/>
</dbReference>
<sequence length="639" mass="67415">MRAMEVFEAPVRALHAARPPSGRSMPPGARPGALCRQAPVRALYARLRDTGRMTTDQMMSFAVIALMMAAFVWGRFRYDLVASGALIAAVAIGIVPQAEAFGGFSDDIVIIVGSALLVSAGVARSGIMEYAIQRFAPDVSSVRAQLALLVIIVTILSAFVKNIGALAIMIPIAFQFARRSNTSPSVFLMPMAFGSLLGGLMTLVGTSPNIVVSRVRQEMTGEGFSMFDFTPVGAALAVSGLVFLVLFYRLLPIRTRASASIHEALDVNNYVTEARLVADSTVVGKTLADLLKLGGSRAVVTSILRSRALHVTPFPDVVLREGDILLIEGAPEALDRIVTQAKLSVTGSRDSAGGIAAAAVEAIIGENSNLIGGSAQRLALYDRFNVNLLAVSRKGERIQERLGAVILRLGDVVVLQGNPQTMPDILRELGCLPLAERPILLGSFRRGIVPLAILVAAMGATALGLLPVPLAFFTAAVAMVLFRVIPLREVYGAIDGPILVMLAALIPVSDSLRRTGATEIISAWLAEFASTLPPAGALTLIMVVAMAVTPFLNNAATVLVVAPIAAGFATTLGFRPEAFLMAVAIGAGCDFLTPIGHQCNTLVMGPGGYKFSDYPRLGLPLSLLVIVVAVPMLMLVWPM</sequence>
<dbReference type="Pfam" id="PF03600">
    <property type="entry name" value="CitMHS"/>
    <property type="match status" value="1"/>
</dbReference>
<dbReference type="AlphaFoldDB" id="A0A380WPX7"/>
<keyword evidence="2" id="KW-0813">Transport</keyword>
<dbReference type="PROSITE" id="PS51202">
    <property type="entry name" value="RCK_C"/>
    <property type="match status" value="2"/>
</dbReference>
<feature type="transmembrane region" description="Helical" evidence="7">
    <location>
        <begin position="147"/>
        <end position="174"/>
    </location>
</feature>
<organism evidence="9 10">
    <name type="scientific">Aminobacter aminovorans</name>
    <name type="common">Chelatobacter heintzii</name>
    <dbReference type="NCBI Taxonomy" id="83263"/>
    <lineage>
        <taxon>Bacteria</taxon>
        <taxon>Pseudomonadati</taxon>
        <taxon>Pseudomonadota</taxon>
        <taxon>Alphaproteobacteria</taxon>
        <taxon>Hyphomicrobiales</taxon>
        <taxon>Phyllobacteriaceae</taxon>
        <taxon>Aminobacter</taxon>
    </lineage>
</organism>
<evidence type="ECO:0000256" key="6">
    <source>
        <dbReference type="ARBA" id="ARBA00023136"/>
    </source>
</evidence>
<dbReference type="Proteomes" id="UP000254701">
    <property type="component" value="Unassembled WGS sequence"/>
</dbReference>
<name>A0A380WPX7_AMIAI</name>
<feature type="transmembrane region" description="Helical" evidence="7">
    <location>
        <begin position="490"/>
        <end position="508"/>
    </location>
</feature>
<feature type="transmembrane region" description="Helical" evidence="7">
    <location>
        <begin position="520"/>
        <end position="545"/>
    </location>
</feature>
<feature type="transmembrane region" description="Helical" evidence="7">
    <location>
        <begin position="58"/>
        <end position="74"/>
    </location>
</feature>
<feature type="transmembrane region" description="Helical" evidence="7">
    <location>
        <begin position="451"/>
        <end position="484"/>
    </location>
</feature>